<evidence type="ECO:0000313" key="1">
    <source>
        <dbReference type="EMBL" id="OXA49735.1"/>
    </source>
</evidence>
<gene>
    <name evidence="1" type="ORF">Fcan01_15608</name>
</gene>
<keyword evidence="2" id="KW-1185">Reference proteome</keyword>
<accession>A0A226DW70</accession>
<sequence length="292" mass="33801">MLFVEGTLSIDTTHPRSDFGRCPSSKEETLKNPFDPAGIVLVVSEGLRDGRPTFRLERKGRLVELNLSDCFNLIEKILLGRLRSVEGLDQLFKLMNDKFPTKVSKLLFEEAEANKFEEKKASNTEYVVWLSRFDHMDYVYVKCANSVVNFNSLLCIETLKKIVEICFTTLEKDVGCYIDFFSKFARLLSNVATYFPLIEQLASYKELEIKIYHSLGQNEYRDKAPPIFYMVNDWIMSLSLTPRVKKKKETEGLAYPWGQTILRATDQQGQEWLKYLVKEPFSLFGVAFDEML</sequence>
<dbReference type="EMBL" id="LNIX01000010">
    <property type="protein sequence ID" value="OXA49735.1"/>
    <property type="molecule type" value="Genomic_DNA"/>
</dbReference>
<reference evidence="1 2" key="1">
    <citation type="submission" date="2015-12" db="EMBL/GenBank/DDBJ databases">
        <title>The genome of Folsomia candida.</title>
        <authorList>
            <person name="Faddeeva A."/>
            <person name="Derks M.F."/>
            <person name="Anvar Y."/>
            <person name="Smit S."/>
            <person name="Van Straalen N."/>
            <person name="Roelofs D."/>
        </authorList>
    </citation>
    <scope>NUCLEOTIDE SEQUENCE [LARGE SCALE GENOMIC DNA]</scope>
    <source>
        <strain evidence="1 2">VU population</strain>
        <tissue evidence="1">Whole body</tissue>
    </source>
</reference>
<proteinExistence type="predicted"/>
<organism evidence="1 2">
    <name type="scientific">Folsomia candida</name>
    <name type="common">Springtail</name>
    <dbReference type="NCBI Taxonomy" id="158441"/>
    <lineage>
        <taxon>Eukaryota</taxon>
        <taxon>Metazoa</taxon>
        <taxon>Ecdysozoa</taxon>
        <taxon>Arthropoda</taxon>
        <taxon>Hexapoda</taxon>
        <taxon>Collembola</taxon>
        <taxon>Entomobryomorpha</taxon>
        <taxon>Isotomoidea</taxon>
        <taxon>Isotomidae</taxon>
        <taxon>Proisotominae</taxon>
        <taxon>Folsomia</taxon>
    </lineage>
</organism>
<name>A0A226DW70_FOLCA</name>
<evidence type="ECO:0000313" key="2">
    <source>
        <dbReference type="Proteomes" id="UP000198287"/>
    </source>
</evidence>
<dbReference type="Proteomes" id="UP000198287">
    <property type="component" value="Unassembled WGS sequence"/>
</dbReference>
<comment type="caution">
    <text evidence="1">The sequence shown here is derived from an EMBL/GenBank/DDBJ whole genome shotgun (WGS) entry which is preliminary data.</text>
</comment>
<protein>
    <submittedName>
        <fullName evidence="1">Uncharacterized protein</fullName>
    </submittedName>
</protein>
<dbReference type="AlphaFoldDB" id="A0A226DW70"/>